<proteinExistence type="predicted"/>
<dbReference type="InterPro" id="IPR021448">
    <property type="entry name" value="DUF3098"/>
</dbReference>
<feature type="transmembrane region" description="Helical" evidence="1">
    <location>
        <begin position="15"/>
        <end position="34"/>
    </location>
</feature>
<dbReference type="AlphaFoldDB" id="A0A0E3ZJ65"/>
<sequence>MEEKKPNLAFGKKNYVLMLVGIAVLATGFFIMTLDNQPYGLGFMGITLGPLVVLAGFAIEFFAIMAKDKTKE</sequence>
<name>A0A0E3ZJ65_9BACT</name>
<evidence type="ECO:0000313" key="2">
    <source>
        <dbReference type="EMBL" id="AKD05783.1"/>
    </source>
</evidence>
<accession>A0A0E3ZJ65</accession>
<feature type="transmembrane region" description="Helical" evidence="1">
    <location>
        <begin position="40"/>
        <end position="66"/>
    </location>
</feature>
<dbReference type="EMBL" id="CP009621">
    <property type="protein sequence ID" value="AKD05783.1"/>
    <property type="molecule type" value="Genomic_DNA"/>
</dbReference>
<dbReference type="PATRIC" id="fig|400092.3.peg.3718"/>
<reference evidence="2 3" key="1">
    <citation type="journal article" date="2015" name="Sci. Rep.">
        <title>Unraveling adaptation of Pontibacter korlensis to radiation and infertility in desert through complete genome and comparative transcriptomic analysis.</title>
        <authorList>
            <person name="Dai J."/>
            <person name="Dai W."/>
            <person name="Qiu C."/>
            <person name="Yang Z."/>
            <person name="Zhang Y."/>
            <person name="Zhou M."/>
            <person name="Zhang L."/>
            <person name="Fang C."/>
            <person name="Gao Q."/>
            <person name="Yang Q."/>
            <person name="Li X."/>
            <person name="Wang Z."/>
            <person name="Wang Z."/>
            <person name="Jia Z."/>
            <person name="Chen X."/>
        </authorList>
    </citation>
    <scope>NUCLEOTIDE SEQUENCE [LARGE SCALE GENOMIC DNA]</scope>
    <source>
        <strain evidence="2 3">X14-1T</strain>
    </source>
</reference>
<dbReference type="RefSeq" id="WP_046314603.1">
    <property type="nucleotide sequence ID" value="NZ_CBCSCY010000006.1"/>
</dbReference>
<dbReference type="KEGG" id="pko:PKOR_16960"/>
<dbReference type="STRING" id="400092.PKOR_16960"/>
<organism evidence="2 3">
    <name type="scientific">Pontibacter korlensis</name>
    <dbReference type="NCBI Taxonomy" id="400092"/>
    <lineage>
        <taxon>Bacteria</taxon>
        <taxon>Pseudomonadati</taxon>
        <taxon>Bacteroidota</taxon>
        <taxon>Cytophagia</taxon>
        <taxon>Cytophagales</taxon>
        <taxon>Hymenobacteraceae</taxon>
        <taxon>Pontibacter</taxon>
    </lineage>
</organism>
<keyword evidence="1" id="KW-0472">Membrane</keyword>
<protein>
    <recommendedName>
        <fullName evidence="4">DUF3098 domain-containing protein</fullName>
    </recommendedName>
</protein>
<dbReference type="Pfam" id="PF11297">
    <property type="entry name" value="DUF3098"/>
    <property type="match status" value="1"/>
</dbReference>
<evidence type="ECO:0000256" key="1">
    <source>
        <dbReference type="SAM" id="Phobius"/>
    </source>
</evidence>
<dbReference type="Proteomes" id="UP000033109">
    <property type="component" value="Chromosome"/>
</dbReference>
<evidence type="ECO:0000313" key="3">
    <source>
        <dbReference type="Proteomes" id="UP000033109"/>
    </source>
</evidence>
<dbReference type="OrthoDB" id="963379at2"/>
<keyword evidence="3" id="KW-1185">Reference proteome</keyword>
<keyword evidence="1" id="KW-1133">Transmembrane helix</keyword>
<evidence type="ECO:0008006" key="4">
    <source>
        <dbReference type="Google" id="ProtNLM"/>
    </source>
</evidence>
<keyword evidence="1" id="KW-0812">Transmembrane</keyword>
<dbReference type="HOGENOM" id="CLU_176977_3_0_10"/>
<gene>
    <name evidence="2" type="ORF">PKOR_16960</name>
</gene>